<feature type="region of interest" description="Disordered" evidence="1">
    <location>
        <begin position="494"/>
        <end position="520"/>
    </location>
</feature>
<dbReference type="AlphaFoldDB" id="A0A9P5H9Q1"/>
<dbReference type="OrthoDB" id="5245206at2759"/>
<dbReference type="Proteomes" id="UP000722485">
    <property type="component" value="Unassembled WGS sequence"/>
</dbReference>
<feature type="transmembrane region" description="Helical" evidence="2">
    <location>
        <begin position="12"/>
        <end position="32"/>
    </location>
</feature>
<evidence type="ECO:0000313" key="4">
    <source>
        <dbReference type="Proteomes" id="UP000722485"/>
    </source>
</evidence>
<evidence type="ECO:0000256" key="2">
    <source>
        <dbReference type="SAM" id="Phobius"/>
    </source>
</evidence>
<keyword evidence="2" id="KW-0472">Membrane</keyword>
<sequence length="650" mass="70696">MSSNADALALPQTILNGFGLLAVFVAVIALGAERIRRVREYDKGHETTKQALVGCFSNKPVSALGSLMGRHAPVLKVPSIAGLIETADRGLWTSTTLDHMPEIHPELTWVPLYESVFDDLVPILPQLPDSWKTSYSTARVFDKLKSTRTHLKHRSVFADSRRHLLQDGDLVKSVRRLPGTAKSSKDQGKGLARVKATWLVGKKPCIPVTREEFVALSLMMGMPITKSHDGHYSGIGAYGLSIDLAHTEAIWKLSLVKGSRIPRHAPSMGSGYTSLMAKHLACGSIPFAESADWIRSVYVTDEVLTAVKNGLCIMDTRAYGGPSLEFLRRLPGDKAVDAYYGLAKEHENHETGSILDAGAKPVGEWARLVAGIAFGGLVPQADQNVIEAVRFTVGGNVDGCVQNLEYLVDALHSGSPEGKNIFGERVAERTEAKGHIYVNYNYPSSDKNPRDAASTFARYTNLLEHVVARSEKPLVSNTALPSRAFADDGTDLESGLKLPTANDDTQTAKGTAINDPVSDQPSDHVFESTVALLDATYRAAVKNRKIQAEGEKWWHLQPDQRTTLSPEEHKLVKEDLGDSLEIIREALSYGNKIPLEHASIIVRCILAAWADTVPQIDVMEHVPVRTDPSGFGSGAGMISMDAFPSVMALS</sequence>
<reference evidence="3" key="1">
    <citation type="submission" date="2020-03" db="EMBL/GenBank/DDBJ databases">
        <title>Draft Genome Sequence of Cylindrodendrum hubeiense.</title>
        <authorList>
            <person name="Buettner E."/>
            <person name="Kellner H."/>
        </authorList>
    </citation>
    <scope>NUCLEOTIDE SEQUENCE</scope>
    <source>
        <strain evidence="3">IHI 201604</strain>
    </source>
</reference>
<proteinExistence type="predicted"/>
<organism evidence="3 4">
    <name type="scientific">Cylindrodendrum hubeiense</name>
    <dbReference type="NCBI Taxonomy" id="595255"/>
    <lineage>
        <taxon>Eukaryota</taxon>
        <taxon>Fungi</taxon>
        <taxon>Dikarya</taxon>
        <taxon>Ascomycota</taxon>
        <taxon>Pezizomycotina</taxon>
        <taxon>Sordariomycetes</taxon>
        <taxon>Hypocreomycetidae</taxon>
        <taxon>Hypocreales</taxon>
        <taxon>Nectriaceae</taxon>
        <taxon>Cylindrodendrum</taxon>
    </lineage>
</organism>
<comment type="caution">
    <text evidence="3">The sequence shown here is derived from an EMBL/GenBank/DDBJ whole genome shotgun (WGS) entry which is preliminary data.</text>
</comment>
<accession>A0A9P5H9Q1</accession>
<keyword evidence="4" id="KW-1185">Reference proteome</keyword>
<evidence type="ECO:0000313" key="3">
    <source>
        <dbReference type="EMBL" id="KAF7549235.1"/>
    </source>
</evidence>
<keyword evidence="2" id="KW-1133">Transmembrane helix</keyword>
<dbReference type="EMBL" id="JAANBB010000127">
    <property type="protein sequence ID" value="KAF7549235.1"/>
    <property type="molecule type" value="Genomic_DNA"/>
</dbReference>
<name>A0A9P5H9Q1_9HYPO</name>
<gene>
    <name evidence="3" type="ORF">G7Z17_g6513</name>
</gene>
<protein>
    <submittedName>
        <fullName evidence="3">Uncharacterized protein</fullName>
    </submittedName>
</protein>
<evidence type="ECO:0000256" key="1">
    <source>
        <dbReference type="SAM" id="MobiDB-lite"/>
    </source>
</evidence>
<keyword evidence="2" id="KW-0812">Transmembrane</keyword>